<organism evidence="2 3">
    <name type="scientific">Candolleomyces aberdarensis</name>
    <dbReference type="NCBI Taxonomy" id="2316362"/>
    <lineage>
        <taxon>Eukaryota</taxon>
        <taxon>Fungi</taxon>
        <taxon>Dikarya</taxon>
        <taxon>Basidiomycota</taxon>
        <taxon>Agaricomycotina</taxon>
        <taxon>Agaricomycetes</taxon>
        <taxon>Agaricomycetidae</taxon>
        <taxon>Agaricales</taxon>
        <taxon>Agaricineae</taxon>
        <taxon>Psathyrellaceae</taxon>
        <taxon>Candolleomyces</taxon>
    </lineage>
</organism>
<reference evidence="2 3" key="1">
    <citation type="submission" date="2019-01" db="EMBL/GenBank/DDBJ databases">
        <title>Draft genome sequence of Psathyrella aberdarensis IHI B618.</title>
        <authorList>
            <person name="Buettner E."/>
            <person name="Kellner H."/>
        </authorList>
    </citation>
    <scope>NUCLEOTIDE SEQUENCE [LARGE SCALE GENOMIC DNA]</scope>
    <source>
        <strain evidence="2 3">IHI B618</strain>
    </source>
</reference>
<comment type="caution">
    <text evidence="2">The sequence shown here is derived from an EMBL/GenBank/DDBJ whole genome shotgun (WGS) entry which is preliminary data.</text>
</comment>
<dbReference type="AlphaFoldDB" id="A0A4Q2D300"/>
<gene>
    <name evidence="2" type="ORF">EST38_g12204</name>
</gene>
<evidence type="ECO:0000313" key="2">
    <source>
        <dbReference type="EMBL" id="RXW13650.1"/>
    </source>
</evidence>
<protein>
    <submittedName>
        <fullName evidence="2">Uncharacterized protein</fullName>
    </submittedName>
</protein>
<dbReference type="EMBL" id="SDEE01000862">
    <property type="protein sequence ID" value="RXW13650.1"/>
    <property type="molecule type" value="Genomic_DNA"/>
</dbReference>
<dbReference type="Proteomes" id="UP000290288">
    <property type="component" value="Unassembled WGS sequence"/>
</dbReference>
<sequence>MSSPAPTVGFLELDYPIEDFVLHTAAIFAIRPLVYDSTTTHRTITRKRSKSASAKPIVTAQLKRWDIGALDSIRIGSSGLSSASVPLWSIAESVLNHRALGSVKSTYKSYEASGTLNESIPGDPDDGCETTLVEWCDARLKTVISYGACLASQEVMKKYKDKERLTTEVWKSLFMRVARLGPRKPPGSSAGTAPDLLVEETCCIELKAFRTFGEELAKMVDEGSERSLTLEGNWATLDHGRSLAPTVRETGVATLCQVTQSLVQEHCDEGLFTNVFGALYRYRLERVKAGEAGKAEKAGRGRKAEKAVKAEKAGKVEKLILHITGNLLSGRALKDNEQRQNPETYRPLVRHLLDYSYQQYYKTLEGMVDEAKNGRLPPTSRQGGPTEGPSDASSAK</sequence>
<evidence type="ECO:0000256" key="1">
    <source>
        <dbReference type="SAM" id="MobiDB-lite"/>
    </source>
</evidence>
<feature type="region of interest" description="Disordered" evidence="1">
    <location>
        <begin position="369"/>
        <end position="396"/>
    </location>
</feature>
<evidence type="ECO:0000313" key="3">
    <source>
        <dbReference type="Proteomes" id="UP000290288"/>
    </source>
</evidence>
<name>A0A4Q2D300_9AGAR</name>
<keyword evidence="3" id="KW-1185">Reference proteome</keyword>
<proteinExistence type="predicted"/>
<accession>A0A4Q2D300</accession>